<dbReference type="GO" id="GO:0003735">
    <property type="term" value="F:structural constituent of ribosome"/>
    <property type="evidence" value="ECO:0007669"/>
    <property type="project" value="InterPro"/>
</dbReference>
<evidence type="ECO:0000256" key="1">
    <source>
        <dbReference type="ARBA" id="ARBA00004229"/>
    </source>
</evidence>
<dbReference type="InterPro" id="IPR014722">
    <property type="entry name" value="Rib_uL2_dom2"/>
</dbReference>
<dbReference type="CDD" id="cd23702">
    <property type="entry name" value="eL14"/>
    <property type="match status" value="1"/>
</dbReference>
<dbReference type="GO" id="GO:0009507">
    <property type="term" value="C:chloroplast"/>
    <property type="evidence" value="ECO:0007669"/>
    <property type="project" value="UniProtKB-SubCell"/>
</dbReference>
<gene>
    <name evidence="8" type="ORF">TrVE_jg10623</name>
</gene>
<proteinExistence type="inferred from homology"/>
<evidence type="ECO:0000256" key="3">
    <source>
        <dbReference type="ARBA" id="ARBA00022528"/>
    </source>
</evidence>
<keyword evidence="6" id="KW-0687">Ribonucleoprotein</keyword>
<reference evidence="9" key="1">
    <citation type="journal article" date="2023" name="Commun. Biol.">
        <title>Genome analysis of Parmales, the sister group of diatoms, reveals the evolutionary specialization of diatoms from phago-mixotrophs to photoautotrophs.</title>
        <authorList>
            <person name="Ban H."/>
            <person name="Sato S."/>
            <person name="Yoshikawa S."/>
            <person name="Yamada K."/>
            <person name="Nakamura Y."/>
            <person name="Ichinomiya M."/>
            <person name="Sato N."/>
            <person name="Blanc-Mathieu R."/>
            <person name="Endo H."/>
            <person name="Kuwata A."/>
            <person name="Ogata H."/>
        </authorList>
    </citation>
    <scope>NUCLEOTIDE SEQUENCE [LARGE SCALE GENOMIC DNA]</scope>
    <source>
        <strain evidence="9">NIES 3699</strain>
    </source>
</reference>
<dbReference type="EMBL" id="BRXX01000289">
    <property type="protein sequence ID" value="GMI02797.1"/>
    <property type="molecule type" value="Genomic_DNA"/>
</dbReference>
<evidence type="ECO:0000256" key="2">
    <source>
        <dbReference type="ARBA" id="ARBA00006592"/>
    </source>
</evidence>
<dbReference type="PANTHER" id="PTHR11127">
    <property type="entry name" value="60S RIBOSOMAL PROTEIN L14"/>
    <property type="match status" value="1"/>
</dbReference>
<evidence type="ECO:0000256" key="6">
    <source>
        <dbReference type="ARBA" id="ARBA00023274"/>
    </source>
</evidence>
<dbReference type="GO" id="GO:0006412">
    <property type="term" value="P:translation"/>
    <property type="evidence" value="ECO:0007669"/>
    <property type="project" value="InterPro"/>
</dbReference>
<evidence type="ECO:0000256" key="4">
    <source>
        <dbReference type="ARBA" id="ARBA00022640"/>
    </source>
</evidence>
<dbReference type="SUPFAM" id="SSF50104">
    <property type="entry name" value="Translation proteins SH3-like domain"/>
    <property type="match status" value="1"/>
</dbReference>
<dbReference type="GO" id="GO:0022625">
    <property type="term" value="C:cytosolic large ribosomal subunit"/>
    <property type="evidence" value="ECO:0007669"/>
    <property type="project" value="TreeGrafter"/>
</dbReference>
<sequence length="130" mass="14211">MVFTRFVEVGRVCMINYGKDKGKLATIVDIVDGNKCLIDGCNTGVARQIITFRRIALTDLTCEIGRGARAACIKAAWKKGGVAEAWAKSSWAKKLAAKAVRGNLSDFDRFKVMVARKQKSKIVAAKVKSM</sequence>
<feature type="domain" description="Large ribosomal subunit protein eL14" evidence="7">
    <location>
        <begin position="47"/>
        <end position="119"/>
    </location>
</feature>
<keyword evidence="3" id="KW-0150">Chloroplast</keyword>
<protein>
    <recommendedName>
        <fullName evidence="7">Large ribosomal subunit protein eL14 domain-containing protein</fullName>
    </recommendedName>
</protein>
<dbReference type="AlphaFoldDB" id="A0A9W7CA55"/>
<dbReference type="PANTHER" id="PTHR11127:SF2">
    <property type="entry name" value="LARGE RIBOSOMAL SUBUNIT PROTEIN EL14"/>
    <property type="match status" value="1"/>
</dbReference>
<evidence type="ECO:0000313" key="8">
    <source>
        <dbReference type="EMBL" id="GMI02797.1"/>
    </source>
</evidence>
<dbReference type="GO" id="GO:0003723">
    <property type="term" value="F:RNA binding"/>
    <property type="evidence" value="ECO:0007669"/>
    <property type="project" value="InterPro"/>
</dbReference>
<dbReference type="GO" id="GO:0042273">
    <property type="term" value="P:ribosomal large subunit biogenesis"/>
    <property type="evidence" value="ECO:0007669"/>
    <property type="project" value="TreeGrafter"/>
</dbReference>
<keyword evidence="5" id="KW-0689">Ribosomal protein</keyword>
<comment type="similarity">
    <text evidence="2">Belongs to the eukaryotic ribosomal protein eL14 family.</text>
</comment>
<dbReference type="Gene3D" id="6.10.250.2270">
    <property type="match status" value="1"/>
</dbReference>
<organism evidence="8 9">
    <name type="scientific">Triparma verrucosa</name>
    <dbReference type="NCBI Taxonomy" id="1606542"/>
    <lineage>
        <taxon>Eukaryota</taxon>
        <taxon>Sar</taxon>
        <taxon>Stramenopiles</taxon>
        <taxon>Ochrophyta</taxon>
        <taxon>Bolidophyceae</taxon>
        <taxon>Parmales</taxon>
        <taxon>Triparmaceae</taxon>
        <taxon>Triparma</taxon>
    </lineage>
</organism>
<keyword evidence="9" id="KW-1185">Reference proteome</keyword>
<name>A0A9W7CA55_9STRA</name>
<dbReference type="Proteomes" id="UP001165160">
    <property type="component" value="Unassembled WGS sequence"/>
</dbReference>
<evidence type="ECO:0000256" key="5">
    <source>
        <dbReference type="ARBA" id="ARBA00022980"/>
    </source>
</evidence>
<comment type="caution">
    <text evidence="8">The sequence shown here is derived from an EMBL/GenBank/DDBJ whole genome shotgun (WGS) entry which is preliminary data.</text>
</comment>
<dbReference type="InterPro" id="IPR008991">
    <property type="entry name" value="Translation_prot_SH3-like_sf"/>
</dbReference>
<evidence type="ECO:0000259" key="7">
    <source>
        <dbReference type="Pfam" id="PF01929"/>
    </source>
</evidence>
<dbReference type="InterPro" id="IPR002784">
    <property type="entry name" value="Ribosomal_eL14_dom"/>
</dbReference>
<keyword evidence="4" id="KW-0934">Plastid</keyword>
<comment type="subcellular location">
    <subcellularLocation>
        <location evidence="1">Plastid</location>
        <location evidence="1">Chloroplast</location>
    </subcellularLocation>
</comment>
<dbReference type="Gene3D" id="2.30.30.30">
    <property type="match status" value="1"/>
</dbReference>
<accession>A0A9W7CA55</accession>
<dbReference type="Pfam" id="PF01929">
    <property type="entry name" value="Ribosomal_L14e"/>
    <property type="match status" value="1"/>
</dbReference>
<evidence type="ECO:0000313" key="9">
    <source>
        <dbReference type="Proteomes" id="UP001165160"/>
    </source>
</evidence>
<dbReference type="InterPro" id="IPR039660">
    <property type="entry name" value="Ribosomal_eL14"/>
</dbReference>